<dbReference type="AlphaFoldDB" id="A0A1B9HSF7"/>
<dbReference type="RefSeq" id="XP_019007420.1">
    <property type="nucleotide sequence ID" value="XM_019159556.1"/>
</dbReference>
<reference evidence="4" key="2">
    <citation type="submission" date="2013-07" db="EMBL/GenBank/DDBJ databases">
        <authorList>
            <consortium name="The Broad Institute Genome Sequencing Platform"/>
            <person name="Cuomo C."/>
            <person name="Litvintseva A."/>
            <person name="Chen Y."/>
            <person name="Heitman J."/>
            <person name="Sun S."/>
            <person name="Springer D."/>
            <person name="Dromer F."/>
            <person name="Young S.K."/>
            <person name="Zeng Q."/>
            <person name="Gargeya S."/>
            <person name="Fitzgerald M."/>
            <person name="Abouelleil A."/>
            <person name="Alvarado L."/>
            <person name="Berlin A.M."/>
            <person name="Chapman S.B."/>
            <person name="Dewar J."/>
            <person name="Goldberg J."/>
            <person name="Griggs A."/>
            <person name="Gujja S."/>
            <person name="Hansen M."/>
            <person name="Howarth C."/>
            <person name="Imamovic A."/>
            <person name="Larimer J."/>
            <person name="McCowan C."/>
            <person name="Murphy C."/>
            <person name="Pearson M."/>
            <person name="Priest M."/>
            <person name="Roberts A."/>
            <person name="Saif S."/>
            <person name="Shea T."/>
            <person name="Sykes S."/>
            <person name="Wortman J."/>
            <person name="Nusbaum C."/>
            <person name="Birren B."/>
        </authorList>
    </citation>
    <scope>NUCLEOTIDE SEQUENCE</scope>
    <source>
        <strain evidence="4">CBS 10737</strain>
    </source>
</reference>
<dbReference type="Proteomes" id="UP000094020">
    <property type="component" value="Chromosome 1"/>
</dbReference>
<evidence type="ECO:0000313" key="4">
    <source>
        <dbReference type="EMBL" id="WWC66156.1"/>
    </source>
</evidence>
<reference evidence="4" key="4">
    <citation type="submission" date="2024-02" db="EMBL/GenBank/DDBJ databases">
        <title>Comparative genomics of Cryptococcus and Kwoniella reveals pathogenesis evolution and contrasting modes of karyotype evolution via chromosome fusion or intercentromeric recombination.</title>
        <authorList>
            <person name="Coelho M.A."/>
            <person name="David-Palma M."/>
            <person name="Shea T."/>
            <person name="Bowers K."/>
            <person name="McGinley-Smith S."/>
            <person name="Mohammad A.W."/>
            <person name="Gnirke A."/>
            <person name="Yurkov A.M."/>
            <person name="Nowrousian M."/>
            <person name="Sun S."/>
            <person name="Cuomo C.A."/>
            <person name="Heitman J."/>
        </authorList>
    </citation>
    <scope>NUCLEOTIDE SEQUENCE</scope>
    <source>
        <strain evidence="4">CBS 10737</strain>
    </source>
</reference>
<dbReference type="KEGG" id="kpin:30176241"/>
<keyword evidence="5" id="KW-1185">Reference proteome</keyword>
<evidence type="ECO:0000256" key="1">
    <source>
        <dbReference type="SAM" id="Coils"/>
    </source>
</evidence>
<name>A0A1B9HSF7_9TREE</name>
<feature type="region of interest" description="Disordered" evidence="2">
    <location>
        <begin position="1"/>
        <end position="33"/>
    </location>
</feature>
<sequence>MSNRNQQGIELSPWGDRGAQTRGPSSTAPTEPSWIWDKVQRIGKKVNDNPVATIALVSLAAVVPISAVGYSGCTSALNKDATVIQMLEERIEELQRERNTTQQNLEMCSNAYDESVKIAKYWANEYKNLSEICPNSTVTTTQYPPRSPSSTHPGTSDNPVTSVQVTDGTRVAEFTLYDNGQVTYTGTDVPEPIIV</sequence>
<organism evidence="3">
    <name type="scientific">Kwoniella pini CBS 10737</name>
    <dbReference type="NCBI Taxonomy" id="1296096"/>
    <lineage>
        <taxon>Eukaryota</taxon>
        <taxon>Fungi</taxon>
        <taxon>Dikarya</taxon>
        <taxon>Basidiomycota</taxon>
        <taxon>Agaricomycotina</taxon>
        <taxon>Tremellomycetes</taxon>
        <taxon>Tremellales</taxon>
        <taxon>Cryptococcaceae</taxon>
        <taxon>Kwoniella</taxon>
    </lineage>
</organism>
<evidence type="ECO:0000313" key="5">
    <source>
        <dbReference type="Proteomes" id="UP000094020"/>
    </source>
</evidence>
<keyword evidence="1" id="KW-0175">Coiled coil</keyword>
<evidence type="ECO:0000256" key="2">
    <source>
        <dbReference type="SAM" id="MobiDB-lite"/>
    </source>
</evidence>
<gene>
    <name evidence="3" type="ORF">I206_07872</name>
    <name evidence="4" type="ORF">I206_100057</name>
</gene>
<reference evidence="3" key="3">
    <citation type="submission" date="2016-07" db="EMBL/GenBank/DDBJ databases">
        <title>Evolution of pathogenesis and genome organization in the Tremellales.</title>
        <authorList>
            <person name="Cuomo C."/>
            <person name="Litvintseva A."/>
            <person name="Heitman J."/>
            <person name="Chen Y."/>
            <person name="Sun S."/>
            <person name="Springer D."/>
            <person name="Dromer F."/>
            <person name="Young S."/>
            <person name="Zeng Q."/>
            <person name="Chapman S."/>
            <person name="Gujja S."/>
            <person name="Saif S."/>
            <person name="Birren B."/>
        </authorList>
    </citation>
    <scope>NUCLEOTIDE SEQUENCE</scope>
    <source>
        <strain evidence="3">CBS 10737</strain>
    </source>
</reference>
<evidence type="ECO:0000313" key="3">
    <source>
        <dbReference type="EMBL" id="OCF46201.1"/>
    </source>
</evidence>
<dbReference type="EMBL" id="CP144519">
    <property type="protein sequence ID" value="WWC66156.1"/>
    <property type="molecule type" value="Genomic_DNA"/>
</dbReference>
<reference evidence="3" key="1">
    <citation type="submission" date="2013-07" db="EMBL/GenBank/DDBJ databases">
        <title>The Genome Sequence of Cryptococcus pinus CBS10737.</title>
        <authorList>
            <consortium name="The Broad Institute Genome Sequencing Platform"/>
            <person name="Cuomo C."/>
            <person name="Litvintseva A."/>
            <person name="Chen Y."/>
            <person name="Heitman J."/>
            <person name="Sun S."/>
            <person name="Springer D."/>
            <person name="Dromer F."/>
            <person name="Young S.K."/>
            <person name="Zeng Q."/>
            <person name="Gargeya S."/>
            <person name="Fitzgerald M."/>
            <person name="Abouelleil A."/>
            <person name="Alvarado L."/>
            <person name="Berlin A.M."/>
            <person name="Chapman S.B."/>
            <person name="Dewar J."/>
            <person name="Goldberg J."/>
            <person name="Griggs A."/>
            <person name="Gujja S."/>
            <person name="Hansen M."/>
            <person name="Howarth C."/>
            <person name="Imamovic A."/>
            <person name="Larimer J."/>
            <person name="McCowan C."/>
            <person name="Murphy C."/>
            <person name="Pearson M."/>
            <person name="Priest M."/>
            <person name="Roberts A."/>
            <person name="Saif S."/>
            <person name="Shea T."/>
            <person name="Sykes S."/>
            <person name="Wortman J."/>
            <person name="Nusbaum C."/>
            <person name="Birren B."/>
        </authorList>
    </citation>
    <scope>NUCLEOTIDE SEQUENCE [LARGE SCALE GENOMIC DNA]</scope>
    <source>
        <strain evidence="3">CBS 10737</strain>
    </source>
</reference>
<feature type="coiled-coil region" evidence="1">
    <location>
        <begin position="77"/>
        <end position="111"/>
    </location>
</feature>
<proteinExistence type="predicted"/>
<feature type="region of interest" description="Disordered" evidence="2">
    <location>
        <begin position="137"/>
        <end position="163"/>
    </location>
</feature>
<protein>
    <submittedName>
        <fullName evidence="3">Uncharacterized protein</fullName>
    </submittedName>
</protein>
<dbReference type="GeneID" id="30176241"/>
<accession>A0A1B9HSF7</accession>
<dbReference type="EMBL" id="KV700119">
    <property type="protein sequence ID" value="OCF46201.1"/>
    <property type="molecule type" value="Genomic_DNA"/>
</dbReference>